<feature type="compositionally biased region" description="Basic and acidic residues" evidence="1">
    <location>
        <begin position="88"/>
        <end position="101"/>
    </location>
</feature>
<evidence type="ECO:0008006" key="4">
    <source>
        <dbReference type="Google" id="ProtNLM"/>
    </source>
</evidence>
<dbReference type="AlphaFoldDB" id="A0AAV3Q9L3"/>
<gene>
    <name evidence="2" type="ORF">LIER_16858</name>
</gene>
<keyword evidence="3" id="KW-1185">Reference proteome</keyword>
<feature type="compositionally biased region" description="Acidic residues" evidence="1">
    <location>
        <begin position="159"/>
        <end position="168"/>
    </location>
</feature>
<organism evidence="2 3">
    <name type="scientific">Lithospermum erythrorhizon</name>
    <name type="common">Purple gromwell</name>
    <name type="synonym">Lithospermum officinale var. erythrorhizon</name>
    <dbReference type="NCBI Taxonomy" id="34254"/>
    <lineage>
        <taxon>Eukaryota</taxon>
        <taxon>Viridiplantae</taxon>
        <taxon>Streptophyta</taxon>
        <taxon>Embryophyta</taxon>
        <taxon>Tracheophyta</taxon>
        <taxon>Spermatophyta</taxon>
        <taxon>Magnoliopsida</taxon>
        <taxon>eudicotyledons</taxon>
        <taxon>Gunneridae</taxon>
        <taxon>Pentapetalae</taxon>
        <taxon>asterids</taxon>
        <taxon>lamiids</taxon>
        <taxon>Boraginales</taxon>
        <taxon>Boraginaceae</taxon>
        <taxon>Boraginoideae</taxon>
        <taxon>Lithospermeae</taxon>
        <taxon>Lithospermum</taxon>
    </lineage>
</organism>
<reference evidence="2 3" key="1">
    <citation type="submission" date="2024-01" db="EMBL/GenBank/DDBJ databases">
        <title>The complete chloroplast genome sequence of Lithospermum erythrorhizon: insights into the phylogenetic relationship among Boraginaceae species and the maternal lineages of purple gromwells.</title>
        <authorList>
            <person name="Okada T."/>
            <person name="Watanabe K."/>
        </authorList>
    </citation>
    <scope>NUCLEOTIDE SEQUENCE [LARGE SCALE GENOMIC DNA]</scope>
</reference>
<dbReference type="Proteomes" id="UP001454036">
    <property type="component" value="Unassembled WGS sequence"/>
</dbReference>
<comment type="caution">
    <text evidence="2">The sequence shown here is derived from an EMBL/GenBank/DDBJ whole genome shotgun (WGS) entry which is preliminary data.</text>
</comment>
<dbReference type="InterPro" id="IPR040256">
    <property type="entry name" value="At4g02000-like"/>
</dbReference>
<name>A0AAV3Q9L3_LITER</name>
<accession>A0AAV3Q9L3</accession>
<evidence type="ECO:0000256" key="1">
    <source>
        <dbReference type="SAM" id="MobiDB-lite"/>
    </source>
</evidence>
<dbReference type="PANTHER" id="PTHR31286:SF180">
    <property type="entry name" value="OS10G0362600 PROTEIN"/>
    <property type="match status" value="1"/>
</dbReference>
<feature type="region of interest" description="Disordered" evidence="1">
    <location>
        <begin position="140"/>
        <end position="179"/>
    </location>
</feature>
<protein>
    <recommendedName>
        <fullName evidence="4">Zinc knuckle CX2CX4HX4C domain-containing protein</fullName>
    </recommendedName>
</protein>
<sequence>MSMIASHIGKPLFADRATSSMNRLSYARVYIEVDVDCEMLSEIQVEYANGGSVIQRVEYEWVPQICKKCRMFGHLQEKPNCQSNRTSASEREAKSQEHEVAKSTDLVWQVVQGRTFKTPPTTTVSSPAVSASRFNLLGAMRDQAEEVMHPDSLQPSQVEQEEDQGDIVDEGRVQQQVNT</sequence>
<feature type="region of interest" description="Disordered" evidence="1">
    <location>
        <begin position="80"/>
        <end position="101"/>
    </location>
</feature>
<dbReference type="EMBL" id="BAABME010003825">
    <property type="protein sequence ID" value="GAA0160268.1"/>
    <property type="molecule type" value="Genomic_DNA"/>
</dbReference>
<proteinExistence type="predicted"/>
<evidence type="ECO:0000313" key="3">
    <source>
        <dbReference type="Proteomes" id="UP001454036"/>
    </source>
</evidence>
<dbReference type="PANTHER" id="PTHR31286">
    <property type="entry name" value="GLYCINE-RICH CELL WALL STRUCTURAL PROTEIN 1.8-LIKE"/>
    <property type="match status" value="1"/>
</dbReference>
<evidence type="ECO:0000313" key="2">
    <source>
        <dbReference type="EMBL" id="GAA0160268.1"/>
    </source>
</evidence>